<sequence length="115" mass="11750">MPGARRGQVREGWCAPVRRRDRRHGSLPGLLNCCSPPRAAAHSCLAPVVGGEEGFCASRVVHNMDATASSASCNGGSGREKGPGLLAVLGKGTLGCEAVTWSGCTLLAGQMGYAV</sequence>
<gene>
    <name evidence="1" type="ORF">HPB50_002444</name>
</gene>
<reference evidence="1" key="1">
    <citation type="submission" date="2020-05" db="EMBL/GenBank/DDBJ databases">
        <title>Large-scale comparative analyses of tick genomes elucidate their genetic diversity and vector capacities.</title>
        <authorList>
            <person name="Jia N."/>
            <person name="Wang J."/>
            <person name="Shi W."/>
            <person name="Du L."/>
            <person name="Sun Y."/>
            <person name="Zhan W."/>
            <person name="Jiang J."/>
            <person name="Wang Q."/>
            <person name="Zhang B."/>
            <person name="Ji P."/>
            <person name="Sakyi L.B."/>
            <person name="Cui X."/>
            <person name="Yuan T."/>
            <person name="Jiang B."/>
            <person name="Yang W."/>
            <person name="Lam T.T.-Y."/>
            <person name="Chang Q."/>
            <person name="Ding S."/>
            <person name="Wang X."/>
            <person name="Zhu J."/>
            <person name="Ruan X."/>
            <person name="Zhao L."/>
            <person name="Wei J."/>
            <person name="Que T."/>
            <person name="Du C."/>
            <person name="Cheng J."/>
            <person name="Dai P."/>
            <person name="Han X."/>
            <person name="Huang E."/>
            <person name="Gao Y."/>
            <person name="Liu J."/>
            <person name="Shao H."/>
            <person name="Ye R."/>
            <person name="Li L."/>
            <person name="Wei W."/>
            <person name="Wang X."/>
            <person name="Wang C."/>
            <person name="Yang T."/>
            <person name="Huo Q."/>
            <person name="Li W."/>
            <person name="Guo W."/>
            <person name="Chen H."/>
            <person name="Zhou L."/>
            <person name="Ni X."/>
            <person name="Tian J."/>
            <person name="Zhou Y."/>
            <person name="Sheng Y."/>
            <person name="Liu T."/>
            <person name="Pan Y."/>
            <person name="Xia L."/>
            <person name="Li J."/>
            <person name="Zhao F."/>
            <person name="Cao W."/>
        </authorList>
    </citation>
    <scope>NUCLEOTIDE SEQUENCE</scope>
    <source>
        <strain evidence="1">Hyas-2018</strain>
    </source>
</reference>
<proteinExistence type="predicted"/>
<dbReference type="Proteomes" id="UP000821845">
    <property type="component" value="Chromosome 7"/>
</dbReference>
<accession>A0ACB7RUV6</accession>
<organism evidence="1 2">
    <name type="scientific">Hyalomma asiaticum</name>
    <name type="common">Tick</name>
    <dbReference type="NCBI Taxonomy" id="266040"/>
    <lineage>
        <taxon>Eukaryota</taxon>
        <taxon>Metazoa</taxon>
        <taxon>Ecdysozoa</taxon>
        <taxon>Arthropoda</taxon>
        <taxon>Chelicerata</taxon>
        <taxon>Arachnida</taxon>
        <taxon>Acari</taxon>
        <taxon>Parasitiformes</taxon>
        <taxon>Ixodida</taxon>
        <taxon>Ixodoidea</taxon>
        <taxon>Ixodidae</taxon>
        <taxon>Hyalomminae</taxon>
        <taxon>Hyalomma</taxon>
    </lineage>
</organism>
<keyword evidence="2" id="KW-1185">Reference proteome</keyword>
<name>A0ACB7RUV6_HYAAI</name>
<evidence type="ECO:0000313" key="2">
    <source>
        <dbReference type="Proteomes" id="UP000821845"/>
    </source>
</evidence>
<evidence type="ECO:0000313" key="1">
    <source>
        <dbReference type="EMBL" id="KAH6925234.1"/>
    </source>
</evidence>
<comment type="caution">
    <text evidence="1">The sequence shown here is derived from an EMBL/GenBank/DDBJ whole genome shotgun (WGS) entry which is preliminary data.</text>
</comment>
<dbReference type="EMBL" id="CM023487">
    <property type="protein sequence ID" value="KAH6925234.1"/>
    <property type="molecule type" value="Genomic_DNA"/>
</dbReference>
<protein>
    <submittedName>
        <fullName evidence="1">Uncharacterized protein</fullName>
    </submittedName>
</protein>